<accession>A0ACC5ZKW3</accession>
<dbReference type="Proteomes" id="UP000830395">
    <property type="component" value="Chromosome 26"/>
</dbReference>
<evidence type="ECO:0000313" key="1">
    <source>
        <dbReference type="EMBL" id="MCJ8748295.1"/>
    </source>
</evidence>
<name>A0ACC5ZKW3_9TELE</name>
<protein>
    <submittedName>
        <fullName evidence="1">Uncharacterized protein</fullName>
    </submittedName>
</protein>
<organism evidence="1 2">
    <name type="scientific">Pangasius djambal</name>
    <dbReference type="NCBI Taxonomy" id="1691987"/>
    <lineage>
        <taxon>Eukaryota</taxon>
        <taxon>Metazoa</taxon>
        <taxon>Chordata</taxon>
        <taxon>Craniata</taxon>
        <taxon>Vertebrata</taxon>
        <taxon>Euteleostomi</taxon>
        <taxon>Actinopterygii</taxon>
        <taxon>Neopterygii</taxon>
        <taxon>Teleostei</taxon>
        <taxon>Ostariophysi</taxon>
        <taxon>Siluriformes</taxon>
        <taxon>Pangasiidae</taxon>
        <taxon>Pangasius</taxon>
    </lineage>
</organism>
<proteinExistence type="predicted"/>
<sequence>MRTPGCHGDGVGHFGEGVLRPPVPGEENVKSDAVRPESYEPEGRASSDHAHPSWAESLKALLDDQDGIALFRDFLAQEGCTDVIDFWLACSGFRLAYCAPPSCSSTSTDVLDKRRLKLAKAIYRKYIIGGGIVAKKIKAVTKSSIRERVRHTQLDSTLFEQAKQEVQEAMEVEAYPIFLKSDVFLAYTREICAEQENHTWELNSHKQETGNNKKELINPEQDPNSKQEVNFRTPETGNDKQEINSPIQEAGSCKKELKQKTENDNQEVPRFLPELVENREWVESEKASANHKGPEHWEDEYKLKHRIIQGCVRADAHKTSLLHKLRNVHTEPHKFAADLISRLELVQRERENWRRVEAHLHPICTQEENDDAEVSTASSLCPAYLIPAHRGSSHSTVQWCDTHAENPELILDEHVPPSWRSPTTHTHSHTCPKSSDTWHHGDMAGTNQSEALGYSSRRKCVCESMTVAYYFCGEPIPYRTTVKGRVVTLAHFRELLTKKGAYRFFFKKASDEFDCGVVYEEVREDDAVLPVFEGRIIGKVERIY</sequence>
<evidence type="ECO:0000313" key="2">
    <source>
        <dbReference type="Proteomes" id="UP000830395"/>
    </source>
</evidence>
<reference evidence="1" key="1">
    <citation type="submission" date="2020-02" db="EMBL/GenBank/DDBJ databases">
        <title>Genome sequencing of the panga catfish, Pangasius djambal.</title>
        <authorList>
            <person name="Wen M."/>
            <person name="Zahm M."/>
            <person name="Roques C."/>
            <person name="Cabau C."/>
            <person name="Klopp C."/>
            <person name="Donnadieu C."/>
            <person name="Jouanno E."/>
            <person name="Avarre J.-C."/>
            <person name="Campet M."/>
            <person name="Ha T."/>
            <person name="Dugue R."/>
            <person name="Lampietro C."/>
            <person name="Louis A."/>
            <person name="Herpin A."/>
            <person name="Echchiki A."/>
            <person name="Berthelot C."/>
            <person name="Parey E."/>
            <person name="Roest-Crollius H."/>
            <person name="Braasch I."/>
            <person name="Postlethwait J.H."/>
            <person name="Bobe J."/>
            <person name="Montfort J."/>
            <person name="Bouchez O."/>
            <person name="Begum T."/>
            <person name="Schartl M."/>
            <person name="Gustiano R."/>
            <person name="Guiguen Y."/>
        </authorList>
    </citation>
    <scope>NUCLEOTIDE SEQUENCE</scope>
    <source>
        <strain evidence="1">Pdj_M5554</strain>
    </source>
</reference>
<gene>
    <name evidence="1" type="ORF">PDJAM_G00163100</name>
</gene>
<dbReference type="EMBL" id="CM041000">
    <property type="protein sequence ID" value="MCJ8748295.1"/>
    <property type="molecule type" value="Genomic_DNA"/>
</dbReference>
<comment type="caution">
    <text evidence="1">The sequence shown here is derived from an EMBL/GenBank/DDBJ whole genome shotgun (WGS) entry which is preliminary data.</text>
</comment>
<keyword evidence="2" id="KW-1185">Reference proteome</keyword>